<feature type="domain" description="Helix-turn-helix type 11" evidence="3">
    <location>
        <begin position="8"/>
        <end position="60"/>
    </location>
</feature>
<dbReference type="Gene3D" id="1.10.10.10">
    <property type="entry name" value="Winged helix-like DNA-binding domain superfamily/Winged helix DNA-binding domain"/>
    <property type="match status" value="1"/>
</dbReference>
<dbReference type="PANTHER" id="PTHR40068">
    <property type="entry name" value="TRANSCRIPTION REPRESSOR NIAR-RELATED"/>
    <property type="match status" value="1"/>
</dbReference>
<keyword evidence="5" id="KW-1185">Reference proteome</keyword>
<dbReference type="Gene3D" id="3.30.1340.20">
    <property type="entry name" value="3H domain"/>
    <property type="match status" value="1"/>
</dbReference>
<dbReference type="EMBL" id="LR134523">
    <property type="protein sequence ID" value="VEJ35927.1"/>
    <property type="molecule type" value="Genomic_DNA"/>
</dbReference>
<dbReference type="KEGG" id="piv:NCTC13079_01116"/>
<dbReference type="Proteomes" id="UP000269544">
    <property type="component" value="Chromosome"/>
</dbReference>
<feature type="binding site" evidence="1">
    <location>
        <position position="76"/>
    </location>
    <ligand>
        <name>Ni(2+)</name>
        <dbReference type="ChEBI" id="CHEBI:49786"/>
    </ligand>
</feature>
<organism evidence="4 5">
    <name type="scientific">Aedoeadaptatus ivorii</name>
    <dbReference type="NCBI Taxonomy" id="54006"/>
    <lineage>
        <taxon>Bacteria</taxon>
        <taxon>Bacillati</taxon>
        <taxon>Bacillota</taxon>
        <taxon>Tissierellia</taxon>
        <taxon>Tissierellales</taxon>
        <taxon>Peptoniphilaceae</taxon>
        <taxon>Aedoeadaptatus</taxon>
    </lineage>
</organism>
<dbReference type="InterPro" id="IPR004173">
    <property type="entry name" value="3H_domain"/>
</dbReference>
<protein>
    <submittedName>
        <fullName evidence="4">Predicted small molecule binding protein (Contains 3H domain)</fullName>
    </submittedName>
</protein>
<evidence type="ECO:0000313" key="5">
    <source>
        <dbReference type="Proteomes" id="UP000269544"/>
    </source>
</evidence>
<dbReference type="SUPFAM" id="SSF75500">
    <property type="entry name" value="Putative transcriptional regulator TM1602, C-terminal domain"/>
    <property type="match status" value="1"/>
</dbReference>
<accession>A0A3S5C2N3</accession>
<dbReference type="InterPro" id="IPR013196">
    <property type="entry name" value="HTH_11"/>
</dbReference>
<evidence type="ECO:0000313" key="4">
    <source>
        <dbReference type="EMBL" id="VEJ35927.1"/>
    </source>
</evidence>
<feature type="binding site" evidence="1">
    <location>
        <position position="145"/>
    </location>
    <ligand>
        <name>Ni(2+)</name>
        <dbReference type="ChEBI" id="CHEBI:49786"/>
    </ligand>
</feature>
<dbReference type="InterPro" id="IPR036388">
    <property type="entry name" value="WH-like_DNA-bd_sf"/>
</dbReference>
<dbReference type="Pfam" id="PF08279">
    <property type="entry name" value="HTH_11"/>
    <property type="match status" value="1"/>
</dbReference>
<keyword evidence="1" id="KW-0533">Nickel</keyword>
<dbReference type="AlphaFoldDB" id="A0A3S5C2N3"/>
<dbReference type="Pfam" id="PF02829">
    <property type="entry name" value="3H"/>
    <property type="match status" value="1"/>
</dbReference>
<dbReference type="InterPro" id="IPR035922">
    <property type="entry name" value="3H_dom_sf"/>
</dbReference>
<dbReference type="InterPro" id="IPR026043">
    <property type="entry name" value="NadR"/>
</dbReference>
<dbReference type="RefSeq" id="WP_197721086.1">
    <property type="nucleotide sequence ID" value="NZ_LR134523.1"/>
</dbReference>
<evidence type="ECO:0000259" key="2">
    <source>
        <dbReference type="Pfam" id="PF02829"/>
    </source>
</evidence>
<feature type="binding site" evidence="1">
    <location>
        <position position="143"/>
    </location>
    <ligand>
        <name>Ni(2+)</name>
        <dbReference type="ChEBI" id="CHEBI:49786"/>
    </ligand>
</feature>
<dbReference type="PIRSF" id="PIRSF037847">
    <property type="entry name" value="NiaR"/>
    <property type="match status" value="1"/>
</dbReference>
<keyword evidence="1" id="KW-0479">Metal-binding</keyword>
<dbReference type="PANTHER" id="PTHR40068:SF1">
    <property type="entry name" value="TRANSCRIPTION REPRESSOR NIAR-RELATED"/>
    <property type="match status" value="1"/>
</dbReference>
<evidence type="ECO:0000259" key="3">
    <source>
        <dbReference type="Pfam" id="PF08279"/>
    </source>
</evidence>
<proteinExistence type="predicted"/>
<reference evidence="4 5" key="1">
    <citation type="submission" date="2018-12" db="EMBL/GenBank/DDBJ databases">
        <authorList>
            <consortium name="Pathogen Informatics"/>
        </authorList>
    </citation>
    <scope>NUCLEOTIDE SEQUENCE [LARGE SCALE GENOMIC DNA]</scope>
    <source>
        <strain evidence="4 5">NCTC13079</strain>
    </source>
</reference>
<name>A0A3S5C2N3_9FIRM</name>
<evidence type="ECO:0000256" key="1">
    <source>
        <dbReference type="PIRSR" id="PIRSR037847-1"/>
    </source>
</evidence>
<feature type="domain" description="3H" evidence="2">
    <location>
        <begin position="73"/>
        <end position="168"/>
    </location>
</feature>
<sequence>MTIDKRERLQKLEEILRAAKAPISGDDLAARFGVSRQVIVQDIGLLRARDVPILSTNRGYYTEKRGGSKRVFKVHHRDDQILEELDLIVDLGGTIEYVFVDHRIYGRIYAPMQIKSRKDVRVFMDTIYASVSTPLKNITDGYHFHTVSADDEESLNMIEDALENAGMLVRGDDPRREEA</sequence>
<dbReference type="InterPro" id="IPR036390">
    <property type="entry name" value="WH_DNA-bd_sf"/>
</dbReference>
<feature type="binding site" evidence="1">
    <location>
        <position position="84"/>
    </location>
    <ligand>
        <name>Ni(2+)</name>
        <dbReference type="ChEBI" id="CHEBI:49786"/>
    </ligand>
</feature>
<gene>
    <name evidence="4" type="primary">nadR</name>
    <name evidence="4" type="ORF">NCTC13079_01116</name>
</gene>
<dbReference type="SUPFAM" id="SSF46785">
    <property type="entry name" value="Winged helix' DNA-binding domain"/>
    <property type="match status" value="1"/>
</dbReference>
<dbReference type="GO" id="GO:0046872">
    <property type="term" value="F:metal ion binding"/>
    <property type="evidence" value="ECO:0007669"/>
    <property type="project" value="UniProtKB-KW"/>
</dbReference>